<proteinExistence type="predicted"/>
<feature type="non-terminal residue" evidence="7">
    <location>
        <position position="186"/>
    </location>
</feature>
<dbReference type="SUPFAM" id="SSF51395">
    <property type="entry name" value="FMN-linked oxidoreductases"/>
    <property type="match status" value="1"/>
</dbReference>
<sequence>DIKKPILALAPMEDVTDFVFRELISDIAKPDVLFTEFTNVDGLFSNGKDQVIKRLKFSSNQHPIVAQIWGSTPKNYFESAKLIYDMGFDGIDINMGCPVRAVIKQRSGAALIKYKELAKEIIKAAKEGAGKLPVSVKTRIGLNKIETNEWVSFLLNQNIDVLTIHGRTAKDKSKVPANWDEIKKAV</sequence>
<dbReference type="GO" id="GO:0050660">
    <property type="term" value="F:flavin adenine dinucleotide binding"/>
    <property type="evidence" value="ECO:0007669"/>
    <property type="project" value="InterPro"/>
</dbReference>
<evidence type="ECO:0000313" key="8">
    <source>
        <dbReference type="Proteomes" id="UP000754563"/>
    </source>
</evidence>
<dbReference type="CDD" id="cd02801">
    <property type="entry name" value="DUS_like_FMN"/>
    <property type="match status" value="1"/>
</dbReference>
<dbReference type="GO" id="GO:0017150">
    <property type="term" value="F:tRNA dihydrouridine synthase activity"/>
    <property type="evidence" value="ECO:0007669"/>
    <property type="project" value="InterPro"/>
</dbReference>
<dbReference type="Gene3D" id="3.20.20.70">
    <property type="entry name" value="Aldolase class I"/>
    <property type="match status" value="1"/>
</dbReference>
<dbReference type="Pfam" id="PF01207">
    <property type="entry name" value="Dus"/>
    <property type="match status" value="1"/>
</dbReference>
<comment type="cofactor">
    <cofactor evidence="1">
        <name>FMN</name>
        <dbReference type="ChEBI" id="CHEBI:58210"/>
    </cofactor>
</comment>
<evidence type="ECO:0000256" key="2">
    <source>
        <dbReference type="ARBA" id="ARBA00022630"/>
    </source>
</evidence>
<dbReference type="PROSITE" id="PS01136">
    <property type="entry name" value="UPF0034"/>
    <property type="match status" value="1"/>
</dbReference>
<keyword evidence="2" id="KW-0285">Flavoprotein</keyword>
<protein>
    <submittedName>
        <fullName evidence="7">tRNA-dihydrouridine synthase family protein</fullName>
    </submittedName>
</protein>
<evidence type="ECO:0000256" key="3">
    <source>
        <dbReference type="ARBA" id="ARBA00022643"/>
    </source>
</evidence>
<feature type="domain" description="DUS-like FMN-binding" evidence="6">
    <location>
        <begin position="9"/>
        <end position="184"/>
    </location>
</feature>
<dbReference type="EMBL" id="JAGQLH010000161">
    <property type="protein sequence ID" value="MCA9386392.1"/>
    <property type="molecule type" value="Genomic_DNA"/>
</dbReference>
<evidence type="ECO:0000256" key="1">
    <source>
        <dbReference type="ARBA" id="ARBA00001917"/>
    </source>
</evidence>
<keyword evidence="3" id="KW-0288">FMN</keyword>
<reference evidence="7" key="1">
    <citation type="submission" date="2020-04" db="EMBL/GenBank/DDBJ databases">
        <authorList>
            <person name="Zhang T."/>
        </authorList>
    </citation>
    <scope>NUCLEOTIDE SEQUENCE</scope>
    <source>
        <strain evidence="7">HKST-UBA11</strain>
    </source>
</reference>
<keyword evidence="5" id="KW-0560">Oxidoreductase</keyword>
<gene>
    <name evidence="7" type="ORF">KC717_07170</name>
</gene>
<evidence type="ECO:0000259" key="6">
    <source>
        <dbReference type="Pfam" id="PF01207"/>
    </source>
</evidence>
<comment type="caution">
    <text evidence="7">The sequence shown here is derived from an EMBL/GenBank/DDBJ whole genome shotgun (WGS) entry which is preliminary data.</text>
</comment>
<evidence type="ECO:0000313" key="7">
    <source>
        <dbReference type="EMBL" id="MCA9386392.1"/>
    </source>
</evidence>
<dbReference type="InterPro" id="IPR013785">
    <property type="entry name" value="Aldolase_TIM"/>
</dbReference>
<dbReference type="Proteomes" id="UP000754563">
    <property type="component" value="Unassembled WGS sequence"/>
</dbReference>
<dbReference type="PANTHER" id="PTHR11082:SF25">
    <property type="entry name" value="DUS-LIKE FMN-BINDING DOMAIN-CONTAINING PROTEIN"/>
    <property type="match status" value="1"/>
</dbReference>
<evidence type="ECO:0000256" key="5">
    <source>
        <dbReference type="ARBA" id="ARBA00023002"/>
    </source>
</evidence>
<accession>A0A955LA11</accession>
<feature type="non-terminal residue" evidence="7">
    <location>
        <position position="1"/>
    </location>
</feature>
<dbReference type="PANTHER" id="PTHR11082">
    <property type="entry name" value="TRNA-DIHYDROURIDINE SYNTHASE"/>
    <property type="match status" value="1"/>
</dbReference>
<dbReference type="InterPro" id="IPR018517">
    <property type="entry name" value="tRNA_hU_synthase_CS"/>
</dbReference>
<keyword evidence="4" id="KW-0819">tRNA processing</keyword>
<reference evidence="7" key="2">
    <citation type="journal article" date="2021" name="Microbiome">
        <title>Successional dynamics and alternative stable states in a saline activated sludge microbial community over 9 years.</title>
        <authorList>
            <person name="Wang Y."/>
            <person name="Ye J."/>
            <person name="Ju F."/>
            <person name="Liu L."/>
            <person name="Boyd J.A."/>
            <person name="Deng Y."/>
            <person name="Parks D.H."/>
            <person name="Jiang X."/>
            <person name="Yin X."/>
            <person name="Woodcroft B.J."/>
            <person name="Tyson G.W."/>
            <person name="Hugenholtz P."/>
            <person name="Polz M.F."/>
            <person name="Zhang T."/>
        </authorList>
    </citation>
    <scope>NUCLEOTIDE SEQUENCE</scope>
    <source>
        <strain evidence="7">HKST-UBA11</strain>
    </source>
</reference>
<evidence type="ECO:0000256" key="4">
    <source>
        <dbReference type="ARBA" id="ARBA00022694"/>
    </source>
</evidence>
<organism evidence="7 8">
    <name type="scientific">Candidatus Dojkabacteria bacterium</name>
    <dbReference type="NCBI Taxonomy" id="2099670"/>
    <lineage>
        <taxon>Bacteria</taxon>
        <taxon>Candidatus Dojkabacteria</taxon>
    </lineage>
</organism>
<name>A0A955LA11_9BACT</name>
<dbReference type="AlphaFoldDB" id="A0A955LA11"/>
<dbReference type="InterPro" id="IPR035587">
    <property type="entry name" value="DUS-like_FMN-bd"/>
</dbReference>